<accession>A0A4U2Z6Q7</accession>
<proteinExistence type="predicted"/>
<dbReference type="SUPFAM" id="SSF52540">
    <property type="entry name" value="P-loop containing nucleoside triphosphate hydrolases"/>
    <property type="match status" value="1"/>
</dbReference>
<dbReference type="InterPro" id="IPR027417">
    <property type="entry name" value="P-loop_NTPase"/>
</dbReference>
<evidence type="ECO:0000259" key="1">
    <source>
        <dbReference type="Pfam" id="PF13175"/>
    </source>
</evidence>
<keyword evidence="3" id="KW-1185">Reference proteome</keyword>
<gene>
    <name evidence="2" type="ORF">FCU45_04665</name>
</gene>
<name>A0A4U2Z6Q7_9BACT</name>
<dbReference type="Pfam" id="PF13175">
    <property type="entry name" value="AAA_15"/>
    <property type="match status" value="1"/>
</dbReference>
<dbReference type="PANTHER" id="PTHR43581">
    <property type="entry name" value="ATP/GTP PHOSPHATASE"/>
    <property type="match status" value="1"/>
</dbReference>
<dbReference type="PANTHER" id="PTHR43581:SF4">
    <property type="entry name" value="ATP_GTP PHOSPHATASE"/>
    <property type="match status" value="1"/>
</dbReference>
<keyword evidence="2" id="KW-0547">Nucleotide-binding</keyword>
<dbReference type="Gene3D" id="3.40.50.300">
    <property type="entry name" value="P-loop containing nucleotide triphosphate hydrolases"/>
    <property type="match status" value="1"/>
</dbReference>
<dbReference type="OrthoDB" id="5329090at2"/>
<sequence>MLNNIYIDNFKLFKDVEVKELKRVNLVGGKNNVGKTSFLEALSLNVSAIDFNVLLMSIKNIIQRRNNFIEFDMFHQGENKLTIKSDKKEVLLTYIDDPSGVILTLSIDKKEEKIFLTDILTRQITFNKYRPTKINYIISGYVSMDLLIDFYASLVNEGKDELLNESLRLFDKNIISIIQITQGNPVFKVKMNNMQKPIMLSSLGEGVNRFMSIICAIWASKDGYLFIDEIENGIHYTNYLKLWKIIFEISKEANCQLFISTHSKECIEAFNEINSNDDGVYFEIYKNKKEKAVVKPRDHEQLAYSLTHNGSFRGE</sequence>
<comment type="caution">
    <text evidence="2">The sequence shown here is derived from an EMBL/GenBank/DDBJ whole genome shotgun (WGS) entry which is preliminary data.</text>
</comment>
<evidence type="ECO:0000313" key="2">
    <source>
        <dbReference type="EMBL" id="TKI69907.1"/>
    </source>
</evidence>
<dbReference type="EMBL" id="SZPX01000003">
    <property type="protein sequence ID" value="TKI69907.1"/>
    <property type="molecule type" value="Genomic_DNA"/>
</dbReference>
<dbReference type="Proteomes" id="UP000309561">
    <property type="component" value="Unassembled WGS sequence"/>
</dbReference>
<dbReference type="GO" id="GO:0005524">
    <property type="term" value="F:ATP binding"/>
    <property type="evidence" value="ECO:0007669"/>
    <property type="project" value="UniProtKB-KW"/>
</dbReference>
<keyword evidence="2" id="KW-0067">ATP-binding</keyword>
<organism evidence="2 3">
    <name type="scientific">Sulfurimonas crateris</name>
    <dbReference type="NCBI Taxonomy" id="2574727"/>
    <lineage>
        <taxon>Bacteria</taxon>
        <taxon>Pseudomonadati</taxon>
        <taxon>Campylobacterota</taxon>
        <taxon>Epsilonproteobacteria</taxon>
        <taxon>Campylobacterales</taxon>
        <taxon>Sulfurimonadaceae</taxon>
        <taxon>Sulfurimonas</taxon>
    </lineage>
</organism>
<dbReference type="InterPro" id="IPR041685">
    <property type="entry name" value="AAA_GajA/Old/RecF-like"/>
</dbReference>
<reference evidence="2 3" key="1">
    <citation type="submission" date="2019-04" db="EMBL/GenBank/DDBJ databases">
        <title>Sulfurimonas crateris sp. nov. a facultative anaerobic sulfur-oxidizing chemolithautotrophic bacterium isolated from a terrestrial mud vulcano.</title>
        <authorList>
            <person name="Ratnikova N.M."/>
            <person name="Slobodkin A.I."/>
            <person name="Merkel A.Y."/>
            <person name="Novikov A."/>
            <person name="Bonch-Osmolovskaya E.A."/>
            <person name="Slobodkina G.B."/>
        </authorList>
    </citation>
    <scope>NUCLEOTIDE SEQUENCE [LARGE SCALE GENOMIC DNA]</scope>
    <source>
        <strain evidence="2 3">SN118</strain>
    </source>
</reference>
<protein>
    <submittedName>
        <fullName evidence="2">ATP-binding protein</fullName>
    </submittedName>
</protein>
<dbReference type="RefSeq" id="WP_137012782.1">
    <property type="nucleotide sequence ID" value="NZ_SZPX01000003.1"/>
</dbReference>
<dbReference type="AlphaFoldDB" id="A0A4U2Z6Q7"/>
<evidence type="ECO:0000313" key="3">
    <source>
        <dbReference type="Proteomes" id="UP000309561"/>
    </source>
</evidence>
<dbReference type="InterPro" id="IPR051396">
    <property type="entry name" value="Bact_Antivir_Def_Nuclease"/>
</dbReference>
<feature type="domain" description="Endonuclease GajA/Old nuclease/RecF-like AAA" evidence="1">
    <location>
        <begin position="160"/>
        <end position="267"/>
    </location>
</feature>